<evidence type="ECO:0000256" key="3">
    <source>
        <dbReference type="SAM" id="SignalP"/>
    </source>
</evidence>
<dbReference type="InterPro" id="IPR011250">
    <property type="entry name" value="OMP/PagP_B-barrel"/>
</dbReference>
<dbReference type="Pfam" id="PF13505">
    <property type="entry name" value="OMP_b-brl"/>
    <property type="match status" value="1"/>
</dbReference>
<evidence type="ECO:0000256" key="1">
    <source>
        <dbReference type="ARBA" id="ARBA00004442"/>
    </source>
</evidence>
<accession>A0A9X0XD77</accession>
<evidence type="ECO:0000313" key="5">
    <source>
        <dbReference type="EMBL" id="MBL0719394.1"/>
    </source>
</evidence>
<keyword evidence="2 3" id="KW-0732">Signal</keyword>
<dbReference type="Proteomes" id="UP000643207">
    <property type="component" value="Unassembled WGS sequence"/>
</dbReference>
<feature type="signal peptide" evidence="3">
    <location>
        <begin position="1"/>
        <end position="26"/>
    </location>
</feature>
<organism evidence="5 6">
    <name type="scientific">Aquariibacter lacus</name>
    <dbReference type="NCBI Taxonomy" id="2801332"/>
    <lineage>
        <taxon>Bacteria</taxon>
        <taxon>Pseudomonadati</taxon>
        <taxon>Pseudomonadota</taxon>
        <taxon>Betaproteobacteria</taxon>
        <taxon>Burkholderiales</taxon>
        <taxon>Sphaerotilaceae</taxon>
        <taxon>Aquariibacter</taxon>
    </lineage>
</organism>
<dbReference type="RefSeq" id="WP_201824677.1">
    <property type="nucleotide sequence ID" value="NZ_JAERRA010000001.1"/>
</dbReference>
<name>A0A9X0XD77_9BURK</name>
<proteinExistence type="predicted"/>
<evidence type="ECO:0000313" key="6">
    <source>
        <dbReference type="Proteomes" id="UP000643207"/>
    </source>
</evidence>
<evidence type="ECO:0000256" key="2">
    <source>
        <dbReference type="ARBA" id="ARBA00022729"/>
    </source>
</evidence>
<sequence length="177" mass="18122">MNTLLTPRAAALAAAFLLGSFGCARAQGLYVGANLGTPDYNSRVNGIDGGGSGLGGKVYVGLPITPGFALEGGYFNVGHINNASGKVKVRGVFVDGVGSYAFAPNWSVLGRIGLAQGRFHTSNGKDSSPALRLGAGLEYALSASTALRGEYGHYRFSSAFGHTANIGEFSLGVKIGF</sequence>
<dbReference type="AlphaFoldDB" id="A0A9X0XD77"/>
<protein>
    <submittedName>
        <fullName evidence="5">Outer membrane beta-barrel protein</fullName>
    </submittedName>
</protein>
<comment type="caution">
    <text evidence="5">The sequence shown here is derived from an EMBL/GenBank/DDBJ whole genome shotgun (WGS) entry which is preliminary data.</text>
</comment>
<evidence type="ECO:0000259" key="4">
    <source>
        <dbReference type="Pfam" id="PF13505"/>
    </source>
</evidence>
<dbReference type="Gene3D" id="2.40.160.20">
    <property type="match status" value="1"/>
</dbReference>
<gene>
    <name evidence="5" type="ORF">JI742_05760</name>
</gene>
<feature type="chain" id="PRO_5040746548" evidence="3">
    <location>
        <begin position="27"/>
        <end position="177"/>
    </location>
</feature>
<dbReference type="InterPro" id="IPR027385">
    <property type="entry name" value="Beta-barrel_OMP"/>
</dbReference>
<dbReference type="EMBL" id="JAERRA010000001">
    <property type="protein sequence ID" value="MBL0719394.1"/>
    <property type="molecule type" value="Genomic_DNA"/>
</dbReference>
<comment type="subcellular location">
    <subcellularLocation>
        <location evidence="1">Cell outer membrane</location>
    </subcellularLocation>
</comment>
<feature type="domain" description="Outer membrane protein beta-barrel" evidence="4">
    <location>
        <begin position="13"/>
        <end position="177"/>
    </location>
</feature>
<reference evidence="5 6" key="1">
    <citation type="submission" date="2021-01" db="EMBL/GenBank/DDBJ databases">
        <title>Piscinibacter sp. Jin2 Genome sequencing and assembly.</title>
        <authorList>
            <person name="Kim I."/>
        </authorList>
    </citation>
    <scope>NUCLEOTIDE SEQUENCE [LARGE SCALE GENOMIC DNA]</scope>
    <source>
        <strain evidence="5 6">Jin2</strain>
    </source>
</reference>
<keyword evidence="6" id="KW-1185">Reference proteome</keyword>
<dbReference type="GO" id="GO:0009279">
    <property type="term" value="C:cell outer membrane"/>
    <property type="evidence" value="ECO:0007669"/>
    <property type="project" value="UniProtKB-SubCell"/>
</dbReference>
<dbReference type="SUPFAM" id="SSF56925">
    <property type="entry name" value="OMPA-like"/>
    <property type="match status" value="1"/>
</dbReference>